<comment type="caution">
    <text evidence="1">The sequence shown here is derived from an EMBL/GenBank/DDBJ whole genome shotgun (WGS) entry which is preliminary data.</text>
</comment>
<accession>A0A317CAV0</accession>
<dbReference type="InterPro" id="IPR025284">
    <property type="entry name" value="DUF4144"/>
</dbReference>
<reference evidence="1 2" key="1">
    <citation type="submission" date="2018-05" db="EMBL/GenBank/DDBJ databases">
        <title>Leucothrix arctica sp. nov., isolated from Arctic seawater.</title>
        <authorList>
            <person name="Choi A."/>
            <person name="Baek K."/>
        </authorList>
    </citation>
    <scope>NUCLEOTIDE SEQUENCE [LARGE SCALE GENOMIC DNA]</scope>
    <source>
        <strain evidence="1 2">JCM 18388</strain>
    </source>
</reference>
<name>A0A317CAV0_9GAMM</name>
<dbReference type="Pfam" id="PF13642">
    <property type="entry name" value="DUF4144"/>
    <property type="match status" value="1"/>
</dbReference>
<gene>
    <name evidence="1" type="ORF">DKW60_14885</name>
</gene>
<dbReference type="Gene3D" id="2.40.10.320">
    <property type="entry name" value="Uncharacterised protein PF13642 yp_926445, N-terminal domain"/>
    <property type="match status" value="1"/>
</dbReference>
<dbReference type="RefSeq" id="WP_109838452.1">
    <property type="nucleotide sequence ID" value="NZ_QGKM01000045.1"/>
</dbReference>
<proteinExistence type="predicted"/>
<dbReference type="Proteomes" id="UP000245539">
    <property type="component" value="Unassembled WGS sequence"/>
</dbReference>
<sequence>MITWPAVIKYDGDNELGYVASQLEWETDPDFSEFRYSEADQLIDSVGVIYSLEEGSDGVASPKNTGNKISLDDITLMLREHASALENCCVSKLGFYSIAEAVGTAGDLK</sequence>
<protein>
    <submittedName>
        <fullName evidence="1">Uncharacterized protein</fullName>
    </submittedName>
</protein>
<dbReference type="OrthoDB" id="5771593at2"/>
<organism evidence="1 2">
    <name type="scientific">Leucothrix pacifica</name>
    <dbReference type="NCBI Taxonomy" id="1247513"/>
    <lineage>
        <taxon>Bacteria</taxon>
        <taxon>Pseudomonadati</taxon>
        <taxon>Pseudomonadota</taxon>
        <taxon>Gammaproteobacteria</taxon>
        <taxon>Thiotrichales</taxon>
        <taxon>Thiotrichaceae</taxon>
        <taxon>Leucothrix</taxon>
    </lineage>
</organism>
<dbReference type="EMBL" id="QGKM01000045">
    <property type="protein sequence ID" value="PWQ95497.1"/>
    <property type="molecule type" value="Genomic_DNA"/>
</dbReference>
<keyword evidence="2" id="KW-1185">Reference proteome</keyword>
<evidence type="ECO:0000313" key="1">
    <source>
        <dbReference type="EMBL" id="PWQ95497.1"/>
    </source>
</evidence>
<dbReference type="AlphaFoldDB" id="A0A317CAV0"/>
<dbReference type="Gene3D" id="1.10.8.650">
    <property type="entry name" value="Uncharacterised protein PF13642 yp_926445, C-terminal domain"/>
    <property type="match status" value="1"/>
</dbReference>
<evidence type="ECO:0000313" key="2">
    <source>
        <dbReference type="Proteomes" id="UP000245539"/>
    </source>
</evidence>